<organism evidence="2 3">
    <name type="scientific">Halapricum desulfuricans</name>
    <dbReference type="NCBI Taxonomy" id="2841257"/>
    <lineage>
        <taxon>Archaea</taxon>
        <taxon>Methanobacteriati</taxon>
        <taxon>Methanobacteriota</taxon>
        <taxon>Stenosarchaea group</taxon>
        <taxon>Halobacteria</taxon>
        <taxon>Halobacteriales</taxon>
        <taxon>Haloarculaceae</taxon>
        <taxon>Halapricum</taxon>
    </lineage>
</organism>
<dbReference type="InterPro" id="IPR052514">
    <property type="entry name" value="SAM-dependent_MTase"/>
</dbReference>
<evidence type="ECO:0000313" key="2">
    <source>
        <dbReference type="EMBL" id="QSG12638.1"/>
    </source>
</evidence>
<dbReference type="EMBL" id="CP064789">
    <property type="protein sequence ID" value="QSG12638.1"/>
    <property type="molecule type" value="Genomic_DNA"/>
</dbReference>
<dbReference type="SUPFAM" id="SSF53335">
    <property type="entry name" value="S-adenosyl-L-methionine-dependent methyltransferases"/>
    <property type="match status" value="1"/>
</dbReference>
<protein>
    <submittedName>
        <fullName evidence="2">SAM-dependent methyltransferase</fullName>
    </submittedName>
</protein>
<name>A0A897NJ43_9EURY</name>
<sequence length="203" mass="22876">MTREILKTLDSDTTFYDVGALMGYYSIFASSVCTEGEVHTFELDPIFIDAIKKSLDRNETEASVVQRAVSETSGVEVSYEGDVGLTSISNDHSENTVETLSIDDYTESNSQPDVMKVDVEGFEYKVLRGAEGTLENGHPQILFLEVHPSMMQGYDDSVEDILKLLKRHNYTHTVLGNHRDQNSPEYKETKINENMVLRCKYDG</sequence>
<dbReference type="PANTHER" id="PTHR34203:SF15">
    <property type="entry name" value="SLL1173 PROTEIN"/>
    <property type="match status" value="1"/>
</dbReference>
<evidence type="ECO:0000313" key="3">
    <source>
        <dbReference type="Proteomes" id="UP000663305"/>
    </source>
</evidence>
<dbReference type="Gene3D" id="3.40.50.150">
    <property type="entry name" value="Vaccinia Virus protein VP39"/>
    <property type="match status" value="1"/>
</dbReference>
<dbReference type="Proteomes" id="UP000663305">
    <property type="component" value="Chromosome"/>
</dbReference>
<feature type="domain" description="Methyltransferase FkbM" evidence="1">
    <location>
        <begin position="17"/>
        <end position="170"/>
    </location>
</feature>
<dbReference type="PANTHER" id="PTHR34203">
    <property type="entry name" value="METHYLTRANSFERASE, FKBM FAMILY PROTEIN"/>
    <property type="match status" value="1"/>
</dbReference>
<keyword evidence="2" id="KW-0489">Methyltransferase</keyword>
<dbReference type="NCBIfam" id="TIGR01444">
    <property type="entry name" value="fkbM_fam"/>
    <property type="match status" value="1"/>
</dbReference>
<accession>A0A897NJ43</accession>
<dbReference type="GO" id="GO:0032259">
    <property type="term" value="P:methylation"/>
    <property type="evidence" value="ECO:0007669"/>
    <property type="project" value="UniProtKB-KW"/>
</dbReference>
<gene>
    <name evidence="2" type="primary">aglP</name>
    <name evidence="2" type="ORF">HSBGL_2231</name>
</gene>
<dbReference type="InterPro" id="IPR029063">
    <property type="entry name" value="SAM-dependent_MTases_sf"/>
</dbReference>
<dbReference type="AlphaFoldDB" id="A0A897NJ43"/>
<evidence type="ECO:0000259" key="1">
    <source>
        <dbReference type="Pfam" id="PF05050"/>
    </source>
</evidence>
<keyword evidence="2" id="KW-0808">Transferase</keyword>
<dbReference type="GO" id="GO:0008168">
    <property type="term" value="F:methyltransferase activity"/>
    <property type="evidence" value="ECO:0007669"/>
    <property type="project" value="UniProtKB-KW"/>
</dbReference>
<reference evidence="2" key="1">
    <citation type="submission" date="2020-11" db="EMBL/GenBank/DDBJ databases">
        <title>Carbohydrate-dependent, anaerobic sulfur respiration: A novel catabolism in halophilic archaea.</title>
        <authorList>
            <person name="Sorokin D.Y."/>
            <person name="Messina E."/>
            <person name="Smedile F."/>
            <person name="La Cono V."/>
            <person name="Hallsworth J.E."/>
            <person name="Yakimov M.M."/>
        </authorList>
    </citation>
    <scope>NUCLEOTIDE SEQUENCE</scope>
    <source>
        <strain evidence="2">HSR-Bgl</strain>
    </source>
</reference>
<dbReference type="Pfam" id="PF05050">
    <property type="entry name" value="Methyltransf_21"/>
    <property type="match status" value="1"/>
</dbReference>
<dbReference type="InterPro" id="IPR006342">
    <property type="entry name" value="FkbM_mtfrase"/>
</dbReference>
<proteinExistence type="predicted"/>